<protein>
    <submittedName>
        <fullName evidence="1">DUF1269 domain-containing protein</fullName>
    </submittedName>
</protein>
<dbReference type="EMBL" id="JBHLTN010000007">
    <property type="protein sequence ID" value="MFC0591624.1"/>
    <property type="molecule type" value="Genomic_DNA"/>
</dbReference>
<organism evidence="1 2">
    <name type="scientific">Ottowia pentelensis</name>
    <dbReference type="NCBI Taxonomy" id="511108"/>
    <lineage>
        <taxon>Bacteria</taxon>
        <taxon>Pseudomonadati</taxon>
        <taxon>Pseudomonadota</taxon>
        <taxon>Betaproteobacteria</taxon>
        <taxon>Burkholderiales</taxon>
        <taxon>Comamonadaceae</taxon>
        <taxon>Ottowia</taxon>
    </lineage>
</organism>
<name>A0ABV6PPY8_9BURK</name>
<proteinExistence type="predicted"/>
<dbReference type="Pfam" id="PF06897">
    <property type="entry name" value="DUF1269"/>
    <property type="match status" value="1"/>
</dbReference>
<dbReference type="RefSeq" id="WP_377479899.1">
    <property type="nucleotide sequence ID" value="NZ_JBHLTN010000007.1"/>
</dbReference>
<dbReference type="Proteomes" id="UP001589834">
    <property type="component" value="Unassembled WGS sequence"/>
</dbReference>
<keyword evidence="2" id="KW-1185">Reference proteome</keyword>
<accession>A0ABV6PPY8</accession>
<dbReference type="InterPro" id="IPR009200">
    <property type="entry name" value="DUF1269_membrane"/>
</dbReference>
<reference evidence="1 2" key="1">
    <citation type="submission" date="2024-09" db="EMBL/GenBank/DDBJ databases">
        <authorList>
            <person name="Sun Q."/>
            <person name="Mori K."/>
        </authorList>
    </citation>
    <scope>NUCLEOTIDE SEQUENCE [LARGE SCALE GENOMIC DNA]</scope>
    <source>
        <strain evidence="1 2">NCAIM B.02336</strain>
    </source>
</reference>
<gene>
    <name evidence="1" type="ORF">ACFFGG_03550</name>
</gene>
<comment type="caution">
    <text evidence="1">The sequence shown here is derived from an EMBL/GenBank/DDBJ whole genome shotgun (WGS) entry which is preliminary data.</text>
</comment>
<evidence type="ECO:0000313" key="1">
    <source>
        <dbReference type="EMBL" id="MFC0591624.1"/>
    </source>
</evidence>
<sequence>MTVRIIVAVFNNSNSAYEAASAIHSLKKSDQVDFSLKAGAMFSKDQKGNVIRLEEKDCPLWGTLAGGVAGALIGLLAGPAGGVAGAALGATGGLVADAIGGSYDADFVGYVATQVRPGETAIVVEADEGYTRPVDDIVRIHGGRVYRSYI</sequence>
<evidence type="ECO:0000313" key="2">
    <source>
        <dbReference type="Proteomes" id="UP001589834"/>
    </source>
</evidence>